<sequence length="1149" mass="133888">MKERCEREEKHMSVTFILGRASSGKTTTCYLQIEEELKKEVYTPLILLVPEQFTLQTQDHLCHRFYPGLLRIEVASFNTLAREVFKEVGQMQVPIIEDLERVMILKKIVEEHKKDLLFFRRASQNVGFIEELNHLITVFEQSGISKETLDEFEKETASSHLLQSKLKDIKRIYEAFEAYIQGQYLTVERHMTLLAKNLEKSKKLKEATLWVDSFYGFTGPQLMILQKLIGVCQKVIITLPSDGIYSLEQKIKETHPFYESIRTYQRLVAFCKTENRDYTTQYVEALEEKRKAPEFQYLEKYYFKNYSSPYLAESPHLNLTLYANKNQEIEETAKRILQLVRDEGYRYREIALIIGDLGGYTSHLQNVFKEYEIPYFLDRKRNVHTNSLVAVIEGLLELLTTSYSYKSMMAFLRTGMLGIKREAIDRLENYILAYGIKGKKKWHETWCFAEEGDSSQEAINETRLQILKPIDAFEERLKGEKGKTLTVEVITTALYYFLEDIGAYTQLQMRIEAYKEQGNRLLELENTQIWGQIIEVFERLVELLGEQVTSLTLYKKILSTSFSYMKMGVIPPAKDQVLIGTLDRTRLPSVKAMFIVGTTEGIIPQVDEGLTLFSNMDKLVFGQLCEGKSSEKERLYESLVSSSLYAGQFAVYTVLTRATHKLFVSSPLADDNGKLLRPSSVYYRLKKLFKKEEEVRTSDILQEVTRPLPTFGYVGGKLRDFLEGRNEEEDWKDIVSWYKEQPEWEEKLRGLIQYLFYTNQQHYLEEETTKLLYKDELRTSITRLESFRSCACCYFMRYGIQAEERKIFKWDHAKIGTLFHRALEQYPKELDLLQTTWTKATKEQMDYGIKRATEVALEAVMHSQREEGRFKYTASKVEKMTKRAIYALTQQLLKGEFIPQDYEINFAEGASLPPIEIAIDETRRLLLTGQIDRVDVYYKDEKEAYIKILDYKTGYKSFNLVEVYYGLQLQLLLYLDAYLKLNPDYKPGGIFYFHINNPYVEYKAGMTKEELETTQFKQFKLSGLALEEEEVIEALDRTKSGETIPVSLNKDGSLKKGSSVASLEQFNALEQHIVATIAELGRQILEGKVSAKPYRLGDKQPCDYCKYRTICQFSEGEPDNNYEQLPKLDKEEIWQIVCKLREVSEHGMD</sequence>
<dbReference type="Proteomes" id="UP000224460">
    <property type="component" value="Unassembled WGS sequence"/>
</dbReference>
<name>A0AC61DE67_9FIRM</name>
<evidence type="ECO:0000313" key="2">
    <source>
        <dbReference type="Proteomes" id="UP000224460"/>
    </source>
</evidence>
<comment type="caution">
    <text evidence="1">The sequence shown here is derived from an EMBL/GenBank/DDBJ whole genome shotgun (WGS) entry which is preliminary data.</text>
</comment>
<accession>A0AC61DE67</accession>
<gene>
    <name evidence="1" type="ORF">CS063_03100</name>
</gene>
<proteinExistence type="predicted"/>
<evidence type="ECO:0000313" key="1">
    <source>
        <dbReference type="EMBL" id="PHV71569.1"/>
    </source>
</evidence>
<protein>
    <submittedName>
        <fullName evidence="1">Uncharacterized protein</fullName>
    </submittedName>
</protein>
<reference evidence="1" key="1">
    <citation type="submission" date="2017-10" db="EMBL/GenBank/DDBJ databases">
        <title>Genome sequence of cellulolytic Lachnospiraceae bacterium XHS1971 isolated from hotspring sediment.</title>
        <authorList>
            <person name="Vasudevan G."/>
            <person name="Joshi A.J."/>
            <person name="Hivarkar S."/>
            <person name="Lanjekar V.B."/>
            <person name="Dhakephalkar P.K."/>
            <person name="Dagar S."/>
        </authorList>
    </citation>
    <scope>NUCLEOTIDE SEQUENCE</scope>
    <source>
        <strain evidence="1">XHS1971</strain>
    </source>
</reference>
<organism evidence="1 2">
    <name type="scientific">Sporanaerobium hydrogeniformans</name>
    <dbReference type="NCBI Taxonomy" id="3072179"/>
    <lineage>
        <taxon>Bacteria</taxon>
        <taxon>Bacillati</taxon>
        <taxon>Bacillota</taxon>
        <taxon>Clostridia</taxon>
        <taxon>Lachnospirales</taxon>
        <taxon>Lachnospiraceae</taxon>
        <taxon>Sporanaerobium</taxon>
    </lineage>
</organism>
<keyword evidence="2" id="KW-1185">Reference proteome</keyword>
<dbReference type="EMBL" id="PEDL01000002">
    <property type="protein sequence ID" value="PHV71569.1"/>
    <property type="molecule type" value="Genomic_DNA"/>
</dbReference>